<dbReference type="FunFam" id="3.40.50.1400:FF:000003">
    <property type="entry name" value="Ferrochelatase"/>
    <property type="match status" value="1"/>
</dbReference>
<dbReference type="CDD" id="cd03411">
    <property type="entry name" value="Ferrochelatase_N"/>
    <property type="match status" value="1"/>
</dbReference>
<evidence type="ECO:0000256" key="8">
    <source>
        <dbReference type="ARBA" id="ARBA00023133"/>
    </source>
</evidence>
<sequence length="408" mass="46670">MNNIKLLSLLGNIPRTGGLFSSRNFSISSKSFKPKTGILMLNMGGPQTTDQVHDYLLRIMTDRDMIQLPFQSKLGPWIAQRRTEEVQKKYKEIGGGSPILKWTNLQGELLCKELDVVSPSTAPHKHYVGFRYVNPLTEDTLEEIEKDSPERVVIFSQYPQYSCATSGSSFNSIYQHYRKRFELNALPIECFPLAIFPRDFPKNIKWSIIDRWATHPLLVKTFAERIKDELKHFPENIRDDVIVLFSAHSLPLKAVNRGDAYPSEVGASVQLVMNELKHCNPYSLVWQSKVGPLPWLEPFTDDAIKGYVKQGKKNFILVPIAFVNEHIETLHELDIEYCDELAKEIGAEQIRRAAAPNDHPLFINALSDVVASHLRCSVKVNPKFLMRCPHCVNPRCLESKKWYQIFCA</sequence>
<evidence type="ECO:0000256" key="12">
    <source>
        <dbReference type="ARBA" id="ARBA00049915"/>
    </source>
</evidence>
<dbReference type="InterPro" id="IPR019772">
    <property type="entry name" value="Ferrochelatase_AS"/>
</dbReference>
<comment type="caution">
    <text evidence="14">The sequence shown here is derived from an EMBL/GenBank/DDBJ whole genome shotgun (WGS) entry which is preliminary data.</text>
</comment>
<dbReference type="InterPro" id="IPR001015">
    <property type="entry name" value="Ferrochelatase"/>
</dbReference>
<reference evidence="14" key="1">
    <citation type="submission" date="2022-07" db="EMBL/GenBank/DDBJ databases">
        <authorList>
            <person name="Trinca V."/>
            <person name="Uliana J.V.C."/>
            <person name="Torres T.T."/>
            <person name="Ward R.J."/>
            <person name="Monesi N."/>
        </authorList>
    </citation>
    <scope>NUCLEOTIDE SEQUENCE</scope>
    <source>
        <strain evidence="14">HSMRA1968</strain>
        <tissue evidence="14">Whole embryos</tissue>
    </source>
</reference>
<dbReference type="CDD" id="cd00419">
    <property type="entry name" value="Ferrochelatase_C"/>
    <property type="match status" value="1"/>
</dbReference>
<dbReference type="Pfam" id="PF00762">
    <property type="entry name" value="Ferrochelatase"/>
    <property type="match status" value="1"/>
</dbReference>
<keyword evidence="9" id="KW-0472">Membrane</keyword>
<dbReference type="Gene3D" id="3.40.50.1400">
    <property type="match status" value="2"/>
</dbReference>
<evidence type="ECO:0000256" key="3">
    <source>
        <dbReference type="ARBA" id="ARBA00007718"/>
    </source>
</evidence>
<keyword evidence="11 13" id="KW-0627">Porphyrin biosynthesis</keyword>
<evidence type="ECO:0000256" key="5">
    <source>
        <dbReference type="ARBA" id="ARBA00022946"/>
    </source>
</evidence>
<keyword evidence="8 13" id="KW-0350">Heme biosynthesis</keyword>
<evidence type="ECO:0000256" key="7">
    <source>
        <dbReference type="ARBA" id="ARBA00023128"/>
    </source>
</evidence>
<evidence type="ECO:0000313" key="15">
    <source>
        <dbReference type="Proteomes" id="UP001151699"/>
    </source>
</evidence>
<evidence type="ECO:0000256" key="10">
    <source>
        <dbReference type="ARBA" id="ARBA00023239"/>
    </source>
</evidence>
<dbReference type="AlphaFoldDB" id="A0A9Q0RX31"/>
<dbReference type="InterPro" id="IPR033644">
    <property type="entry name" value="Ferrochelatase_C"/>
</dbReference>
<dbReference type="PROSITE" id="PS00534">
    <property type="entry name" value="FERROCHELATASE"/>
    <property type="match status" value="1"/>
</dbReference>
<keyword evidence="5" id="KW-0809">Transit peptide</keyword>
<evidence type="ECO:0000256" key="1">
    <source>
        <dbReference type="ARBA" id="ARBA00004443"/>
    </source>
</evidence>
<dbReference type="GO" id="GO:0006783">
    <property type="term" value="P:heme biosynthetic process"/>
    <property type="evidence" value="ECO:0007669"/>
    <property type="project" value="UniProtKB-UniRule"/>
</dbReference>
<dbReference type="InterPro" id="IPR033659">
    <property type="entry name" value="Ferrochelatase_N"/>
</dbReference>
<dbReference type="SUPFAM" id="SSF53800">
    <property type="entry name" value="Chelatase"/>
    <property type="match status" value="1"/>
</dbReference>
<dbReference type="PANTHER" id="PTHR11108">
    <property type="entry name" value="FERROCHELATASE"/>
    <property type="match status" value="1"/>
</dbReference>
<evidence type="ECO:0000313" key="14">
    <source>
        <dbReference type="EMBL" id="KAJ6637380.1"/>
    </source>
</evidence>
<comment type="subcellular location">
    <subcellularLocation>
        <location evidence="1">Mitochondrion inner membrane</location>
        <topology evidence="1">Peripheral membrane protein</topology>
        <orientation evidence="1">Matrix side</orientation>
    </subcellularLocation>
</comment>
<evidence type="ECO:0000256" key="4">
    <source>
        <dbReference type="ARBA" id="ARBA00022792"/>
    </source>
</evidence>
<comment type="catalytic activity">
    <reaction evidence="12">
        <text>heme b + 2 H(+) = protoporphyrin IX + Fe(2+)</text>
        <dbReference type="Rhea" id="RHEA:22584"/>
        <dbReference type="ChEBI" id="CHEBI:15378"/>
        <dbReference type="ChEBI" id="CHEBI:29033"/>
        <dbReference type="ChEBI" id="CHEBI:57306"/>
        <dbReference type="ChEBI" id="CHEBI:60344"/>
        <dbReference type="EC" id="4.98.1.1"/>
    </reaction>
    <physiologicalReaction direction="right-to-left" evidence="12">
        <dbReference type="Rhea" id="RHEA:22586"/>
    </physiologicalReaction>
</comment>
<evidence type="ECO:0000256" key="11">
    <source>
        <dbReference type="ARBA" id="ARBA00023244"/>
    </source>
</evidence>
<dbReference type="OrthoDB" id="1323at2759"/>
<name>A0A9Q0RX31_9DIPT</name>
<dbReference type="Proteomes" id="UP001151699">
    <property type="component" value="Chromosome X"/>
</dbReference>
<protein>
    <recommendedName>
        <fullName evidence="13">Ferrochelatase</fullName>
        <ecNumber evidence="13">4.98.1.1</ecNumber>
    </recommendedName>
</protein>
<dbReference type="NCBIfam" id="TIGR00109">
    <property type="entry name" value="hemH"/>
    <property type="match status" value="2"/>
</dbReference>
<comment type="pathway">
    <text evidence="2 13">Porphyrin-containing compound metabolism; protoheme biosynthesis; protoheme from protoporphyrin-IX: step 1/1.</text>
</comment>
<evidence type="ECO:0000256" key="2">
    <source>
        <dbReference type="ARBA" id="ARBA00004943"/>
    </source>
</evidence>
<keyword evidence="15" id="KW-1185">Reference proteome</keyword>
<gene>
    <name evidence="14" type="primary">FeCh</name>
    <name evidence="14" type="ORF">Bhyg_10110</name>
</gene>
<keyword evidence="7" id="KW-0496">Mitochondrion</keyword>
<keyword evidence="10 13" id="KW-0456">Lyase</keyword>
<dbReference type="EC" id="4.98.1.1" evidence="13"/>
<dbReference type="GO" id="GO:0005743">
    <property type="term" value="C:mitochondrial inner membrane"/>
    <property type="evidence" value="ECO:0007669"/>
    <property type="project" value="UniProtKB-SubCell"/>
</dbReference>
<comment type="similarity">
    <text evidence="3 13">Belongs to the ferrochelatase family.</text>
</comment>
<evidence type="ECO:0000256" key="6">
    <source>
        <dbReference type="ARBA" id="ARBA00023004"/>
    </source>
</evidence>
<accession>A0A9Q0RX31</accession>
<dbReference type="EMBL" id="WJQU01000003">
    <property type="protein sequence ID" value="KAJ6637380.1"/>
    <property type="molecule type" value="Genomic_DNA"/>
</dbReference>
<dbReference type="PANTHER" id="PTHR11108:SF1">
    <property type="entry name" value="FERROCHELATASE, MITOCHONDRIAL"/>
    <property type="match status" value="1"/>
</dbReference>
<proteinExistence type="inferred from homology"/>
<comment type="function">
    <text evidence="13">Catalyzes the ferrous insertion into protoporphyrin IX.</text>
</comment>
<organism evidence="14 15">
    <name type="scientific">Pseudolycoriella hygida</name>
    <dbReference type="NCBI Taxonomy" id="35572"/>
    <lineage>
        <taxon>Eukaryota</taxon>
        <taxon>Metazoa</taxon>
        <taxon>Ecdysozoa</taxon>
        <taxon>Arthropoda</taxon>
        <taxon>Hexapoda</taxon>
        <taxon>Insecta</taxon>
        <taxon>Pterygota</taxon>
        <taxon>Neoptera</taxon>
        <taxon>Endopterygota</taxon>
        <taxon>Diptera</taxon>
        <taxon>Nematocera</taxon>
        <taxon>Sciaroidea</taxon>
        <taxon>Sciaridae</taxon>
        <taxon>Pseudolycoriella</taxon>
    </lineage>
</organism>
<keyword evidence="4 13" id="KW-0999">Mitochondrion inner membrane</keyword>
<dbReference type="GO" id="GO:0004325">
    <property type="term" value="F:ferrochelatase activity"/>
    <property type="evidence" value="ECO:0007669"/>
    <property type="project" value="UniProtKB-UniRule"/>
</dbReference>
<evidence type="ECO:0000256" key="9">
    <source>
        <dbReference type="ARBA" id="ARBA00023136"/>
    </source>
</evidence>
<keyword evidence="6 13" id="KW-0408">Iron</keyword>
<evidence type="ECO:0000256" key="13">
    <source>
        <dbReference type="RuleBase" id="RU000607"/>
    </source>
</evidence>
<dbReference type="HAMAP" id="MF_00323">
    <property type="entry name" value="Ferrochelatase"/>
    <property type="match status" value="1"/>
</dbReference>